<evidence type="ECO:0000313" key="2">
    <source>
        <dbReference type="Proteomes" id="UP000178764"/>
    </source>
</evidence>
<gene>
    <name evidence="1" type="ORF">A2V71_00405</name>
</gene>
<evidence type="ECO:0000313" key="1">
    <source>
        <dbReference type="EMBL" id="OGD56089.1"/>
    </source>
</evidence>
<protein>
    <submittedName>
        <fullName evidence="1">Uncharacterized protein</fullName>
    </submittedName>
</protein>
<reference evidence="1 2" key="1">
    <citation type="journal article" date="2016" name="Nat. Commun.">
        <title>Thousands of microbial genomes shed light on interconnected biogeochemical processes in an aquifer system.</title>
        <authorList>
            <person name="Anantharaman K."/>
            <person name="Brown C.T."/>
            <person name="Hug L.A."/>
            <person name="Sharon I."/>
            <person name="Castelle C.J."/>
            <person name="Probst A.J."/>
            <person name="Thomas B.C."/>
            <person name="Singh A."/>
            <person name="Wilkins M.J."/>
            <person name="Karaoz U."/>
            <person name="Brodie E.L."/>
            <person name="Williams K.H."/>
            <person name="Hubbard S.S."/>
            <person name="Banfield J.F."/>
        </authorList>
    </citation>
    <scope>NUCLEOTIDE SEQUENCE [LARGE SCALE GENOMIC DNA]</scope>
</reference>
<comment type="caution">
    <text evidence="1">The sequence shown here is derived from an EMBL/GenBank/DDBJ whole genome shotgun (WGS) entry which is preliminary data.</text>
</comment>
<organism evidence="1 2">
    <name type="scientific">Candidatus Berkelbacteria bacterium RBG_13_40_8</name>
    <dbReference type="NCBI Taxonomy" id="1797467"/>
    <lineage>
        <taxon>Bacteria</taxon>
        <taxon>Candidatus Berkelbacteria</taxon>
    </lineage>
</organism>
<sequence>MRIMSGPFSRIELAYEFGFGHPLPSQKTAVIYIREIDITIVKVRLCLKQHLSKEEFQMMKMPETRNWYDTVEKDLRQWYHPPLSGWLKQALGGQSVIVFPESRSTIILTLWAKGALQDTKGFLRGLAKNLTTINP</sequence>
<dbReference type="Proteomes" id="UP000178764">
    <property type="component" value="Unassembled WGS sequence"/>
</dbReference>
<dbReference type="EMBL" id="MEZT01000029">
    <property type="protein sequence ID" value="OGD56089.1"/>
    <property type="molecule type" value="Genomic_DNA"/>
</dbReference>
<name>A0A1F5DLN7_9BACT</name>
<accession>A0A1F5DLN7</accession>
<dbReference type="AlphaFoldDB" id="A0A1F5DLN7"/>
<proteinExistence type="predicted"/>